<dbReference type="Gene3D" id="2.60.220.10">
    <property type="entry name" value="Polysaccharide lyase family 8-like, C-terminal"/>
    <property type="match status" value="1"/>
</dbReference>
<comment type="similarity">
    <text evidence="2">Belongs to the polysaccharide lyase 8 family.</text>
</comment>
<dbReference type="Gene3D" id="2.70.98.10">
    <property type="match status" value="1"/>
</dbReference>
<evidence type="ECO:0000256" key="6">
    <source>
        <dbReference type="PIRSR" id="PIRSR034515-1"/>
    </source>
</evidence>
<dbReference type="InterPro" id="IPR011013">
    <property type="entry name" value="Gal_mutarotase_sf_dom"/>
</dbReference>
<dbReference type="PANTHER" id="PTHR37322">
    <property type="match status" value="1"/>
</dbReference>
<dbReference type="GO" id="GO:0034000">
    <property type="term" value="F:chondroitin-sulfate-ABC endolyase activity"/>
    <property type="evidence" value="ECO:0007669"/>
    <property type="project" value="InterPro"/>
</dbReference>
<keyword evidence="4 7" id="KW-0106">Calcium</keyword>
<feature type="chain" id="PRO_5015786811" evidence="8">
    <location>
        <begin position="28"/>
        <end position="1069"/>
    </location>
</feature>
<feature type="domain" description="Polysaccharide lyase family 8 central" evidence="9">
    <location>
        <begin position="654"/>
        <end position="917"/>
    </location>
</feature>
<evidence type="ECO:0000256" key="2">
    <source>
        <dbReference type="ARBA" id="ARBA00006699"/>
    </source>
</evidence>
<proteinExistence type="inferred from homology"/>
<evidence type="ECO:0000259" key="9">
    <source>
        <dbReference type="Pfam" id="PF02278"/>
    </source>
</evidence>
<comment type="subunit">
    <text evidence="3">Monomer.</text>
</comment>
<reference evidence="13 14" key="1">
    <citation type="submission" date="2018-04" db="EMBL/GenBank/DDBJ databases">
        <title>Genomic Encyclopedia of Archaeal and Bacterial Type Strains, Phase II (KMG-II): from individual species to whole genera.</title>
        <authorList>
            <person name="Goeker M."/>
        </authorList>
    </citation>
    <scope>NUCLEOTIDE SEQUENCE [LARGE SCALE GENOMIC DNA]</scope>
    <source>
        <strain evidence="13 14">DSM 26809</strain>
    </source>
</reference>
<feature type="domain" description="Lyase N-terminal" evidence="11">
    <location>
        <begin position="47"/>
        <end position="222"/>
    </location>
</feature>
<dbReference type="InterPro" id="IPR004103">
    <property type="entry name" value="Lyase_8_C"/>
</dbReference>
<feature type="active site" description="Proton acceptor" evidence="6">
    <location>
        <position position="392"/>
    </location>
</feature>
<keyword evidence="14" id="KW-1185">Reference proteome</keyword>
<dbReference type="SUPFAM" id="SSF49863">
    <property type="entry name" value="Hyaluronate lyase-like, C-terminal domain"/>
    <property type="match status" value="1"/>
</dbReference>
<dbReference type="InterPro" id="IPR015177">
    <property type="entry name" value="Lyase_catalyt"/>
</dbReference>
<dbReference type="RefSeq" id="WP_107830281.1">
    <property type="nucleotide sequence ID" value="NZ_CP160205.1"/>
</dbReference>
<evidence type="ECO:0000259" key="11">
    <source>
        <dbReference type="Pfam" id="PF09092"/>
    </source>
</evidence>
<evidence type="ECO:0000259" key="10">
    <source>
        <dbReference type="Pfam" id="PF02884"/>
    </source>
</evidence>
<dbReference type="InterPro" id="IPR011071">
    <property type="entry name" value="Lyase_8-like_C"/>
</dbReference>
<evidence type="ECO:0000256" key="3">
    <source>
        <dbReference type="ARBA" id="ARBA00011245"/>
    </source>
</evidence>
<feature type="active site" description="Proton donor" evidence="6">
    <location>
        <position position="508"/>
    </location>
</feature>
<keyword evidence="8" id="KW-0732">Signal</keyword>
<dbReference type="GO" id="GO:0005975">
    <property type="term" value="P:carbohydrate metabolic process"/>
    <property type="evidence" value="ECO:0007669"/>
    <property type="project" value="InterPro"/>
</dbReference>
<evidence type="ECO:0000256" key="1">
    <source>
        <dbReference type="ARBA" id="ARBA00001913"/>
    </source>
</evidence>
<dbReference type="GO" id="GO:0005576">
    <property type="term" value="C:extracellular region"/>
    <property type="evidence" value="ECO:0007669"/>
    <property type="project" value="InterPro"/>
</dbReference>
<dbReference type="SUPFAM" id="SSF49785">
    <property type="entry name" value="Galactose-binding domain-like"/>
    <property type="match status" value="1"/>
</dbReference>
<dbReference type="InterPro" id="IPR008929">
    <property type="entry name" value="Chondroitin_lyas"/>
</dbReference>
<dbReference type="Pfam" id="PF09093">
    <property type="entry name" value="Lyase_catalyt"/>
    <property type="match status" value="1"/>
</dbReference>
<dbReference type="Gene3D" id="1.50.10.100">
    <property type="entry name" value="Chondroitin AC/alginate lyase"/>
    <property type="match status" value="1"/>
</dbReference>
<feature type="binding site" evidence="7">
    <location>
        <position position="51"/>
    </location>
    <ligand>
        <name>Ca(2+)</name>
        <dbReference type="ChEBI" id="CHEBI:29108"/>
    </ligand>
</feature>
<comment type="caution">
    <text evidence="13">The sequence shown here is derived from an EMBL/GenBank/DDBJ whole genome shotgun (WGS) entry which is preliminary data.</text>
</comment>
<dbReference type="Pfam" id="PF02884">
    <property type="entry name" value="Lyase_8_C"/>
    <property type="match status" value="1"/>
</dbReference>
<dbReference type="InterPro" id="IPR039174">
    <property type="entry name" value="Chondroitin_ABC_lyase"/>
</dbReference>
<feature type="binding site" evidence="7">
    <location>
        <position position="210"/>
    </location>
    <ligand>
        <name>Ca(2+)</name>
        <dbReference type="ChEBI" id="CHEBI:29108"/>
    </ligand>
</feature>
<dbReference type="Gene3D" id="2.60.120.430">
    <property type="entry name" value="Galactose-binding lectin"/>
    <property type="match status" value="1"/>
</dbReference>
<dbReference type="InterPro" id="IPR015176">
    <property type="entry name" value="Lyase_N"/>
</dbReference>
<feature type="binding site" evidence="7">
    <location>
        <position position="49"/>
    </location>
    <ligand>
        <name>Ca(2+)</name>
        <dbReference type="ChEBI" id="CHEBI:29108"/>
    </ligand>
</feature>
<protein>
    <submittedName>
        <fullName evidence="13">Chondroitin-sulfate-ABC endolyase/exolyase</fullName>
    </submittedName>
</protein>
<dbReference type="GO" id="GO:0046872">
    <property type="term" value="F:metal ion binding"/>
    <property type="evidence" value="ECO:0007669"/>
    <property type="project" value="UniProtKB-KW"/>
</dbReference>
<feature type="domain" description="Polysaccharide lyase family 8 C-terminal" evidence="10">
    <location>
        <begin position="936"/>
        <end position="996"/>
    </location>
</feature>
<accession>A0A2T5J663</accession>
<dbReference type="Proteomes" id="UP000244168">
    <property type="component" value="Unassembled WGS sequence"/>
</dbReference>
<dbReference type="GO" id="GO:0030246">
    <property type="term" value="F:carbohydrate binding"/>
    <property type="evidence" value="ECO:0007669"/>
    <property type="project" value="InterPro"/>
</dbReference>
<evidence type="ECO:0000259" key="12">
    <source>
        <dbReference type="Pfam" id="PF09093"/>
    </source>
</evidence>
<evidence type="ECO:0000256" key="5">
    <source>
        <dbReference type="ARBA" id="ARBA00023239"/>
    </source>
</evidence>
<dbReference type="AlphaFoldDB" id="A0A2T5J663"/>
<keyword evidence="5 13" id="KW-0456">Lyase</keyword>
<feature type="signal peptide" evidence="8">
    <location>
        <begin position="1"/>
        <end position="27"/>
    </location>
</feature>
<sequence>MNLKTNPMKFTCIVAGLTMGISAMGHAATAKSFKGQDTVRENVVSGLYSFESADDLAVWKTAKGKLSLSDAHYKDGKQALAWNWTKGDALSINKPKGLEKATDVYPGGIPERYEPAYYPKGRYGGIKMWLYQEKPQAGKMTFNVGADEQSARNHPKYTFSVDMDFTGWRTVWVNFEEDAKVKNYTGSNVMTSIYAYPGTGMSASGTLFIDHFTLLTFVSNKRHSDMLFKNNKLELRSDDSYEIREPYLAYRNAKFSQQQYDKADFAKQCKLIEDRLEFLMLGDGSADWQKRGTGIEKDLAAKIKKANNNYKDLGLKNENGYVNGKPLFAIRDEQGAPEGGEFQAVSQNIFFPLAFDYRVNHSEESKEKLMEALDYFQDQGWAAGSGTGTVDHVIRLNPVADAVFLLRKDLKAKGKLPADIDMLVWHSRLGSLLDIDYTKGENTDKVRGGALVKLINILLLDDGPQKKTLLEDFAKYMDHVIDYAPGYSDTFKPDYSVFHHRGTYLNTYGINAVATMTLIHWLLQGTPYHLSERSTTILKEGLTKQAEIAFGVDLHYGVCGRLTQNNSAIDGFLLPAFAFMATGVDKNDEDLAQLFNYLYDVAKPAEVNAILTPALTYCGTLGTLDLMVRLHESCKGKMKRPGDGSYVMPYSGLMSYRQGNAFATVKGYNQYVWDYEAGTGENNMGRYLSFGTLITAQGNEKQGFEGQGMDMNAGFHWGYLPGATTKAMPAEKILYYATPNAKYEEGQHRNFSRSLFASGLSQQGKNGMYAVDLRDNVGPDKDVALFDSTFRAKKSYFFIGNEVICLGSDIANTDKRYHTVTTLFQYRVNNQSPTQLNGNAIGTSLSIDQYANGGYLTDQNGVHYIFGKDQKVRLMQGEQSSFKLEKSNYQPISSPHVKAYIDHGAAPQKQGYEYELLLNTPADQVAPYLAKKSYEVYEKDADAHIIYHPASGITAYAVFTANKVLKGPVVKTDVPLLAMFKKEDNNAVLTIANPDLNLEKWGHNMSRMPENITNAVSKGSFVTVTVKGEWYPAQYVADVQSITHVNGNSLIKVYCKDGKSIDIPLQVRP</sequence>
<feature type="active site" description="Proton acceptor" evidence="6">
    <location>
        <position position="500"/>
    </location>
</feature>
<evidence type="ECO:0000256" key="7">
    <source>
        <dbReference type="PIRSR" id="PIRSR034515-3"/>
    </source>
</evidence>
<dbReference type="PIRSF" id="PIRSF034515">
    <property type="entry name" value="Chondroitinase"/>
    <property type="match status" value="1"/>
</dbReference>
<dbReference type="InterPro" id="IPR014718">
    <property type="entry name" value="GH-type_carb-bd"/>
</dbReference>
<dbReference type="OrthoDB" id="6394136at2"/>
<keyword evidence="7" id="KW-0479">Metal-binding</keyword>
<dbReference type="InterPro" id="IPR003159">
    <property type="entry name" value="Lyase_8_central_dom"/>
</dbReference>
<evidence type="ECO:0000313" key="14">
    <source>
        <dbReference type="Proteomes" id="UP000244168"/>
    </source>
</evidence>
<evidence type="ECO:0000256" key="4">
    <source>
        <dbReference type="ARBA" id="ARBA00022837"/>
    </source>
</evidence>
<evidence type="ECO:0000256" key="8">
    <source>
        <dbReference type="SAM" id="SignalP"/>
    </source>
</evidence>
<gene>
    <name evidence="13" type="ORF">C8P68_10736</name>
</gene>
<dbReference type="PANTHER" id="PTHR37322:SF3">
    <property type="entry name" value="CHONDROITIN SULFATE ABC EXOLYASE"/>
    <property type="match status" value="1"/>
</dbReference>
<comment type="cofactor">
    <cofactor evidence="1">
        <name>Ca(2+)</name>
        <dbReference type="ChEBI" id="CHEBI:29108"/>
    </cofactor>
</comment>
<dbReference type="Pfam" id="PF09092">
    <property type="entry name" value="Lyase_N"/>
    <property type="match status" value="1"/>
</dbReference>
<dbReference type="SUPFAM" id="SSF74650">
    <property type="entry name" value="Galactose mutarotase-like"/>
    <property type="match status" value="1"/>
</dbReference>
<dbReference type="InterPro" id="IPR008979">
    <property type="entry name" value="Galactose-bd-like_sf"/>
</dbReference>
<dbReference type="Pfam" id="PF02278">
    <property type="entry name" value="Lyase_8"/>
    <property type="match status" value="1"/>
</dbReference>
<feature type="binding site" evidence="7">
    <location>
        <position position="75"/>
    </location>
    <ligand>
        <name>Ca(2+)</name>
        <dbReference type="ChEBI" id="CHEBI:29108"/>
    </ligand>
</feature>
<feature type="domain" description="Lyase catalytic" evidence="12">
    <location>
        <begin position="301"/>
        <end position="585"/>
    </location>
</feature>
<evidence type="ECO:0000313" key="13">
    <source>
        <dbReference type="EMBL" id="PTQ93979.1"/>
    </source>
</evidence>
<dbReference type="GO" id="GO:0006027">
    <property type="term" value="P:glycosaminoglycan catabolic process"/>
    <property type="evidence" value="ECO:0007669"/>
    <property type="project" value="InterPro"/>
</dbReference>
<dbReference type="EMBL" id="QAOQ01000007">
    <property type="protein sequence ID" value="PTQ93979.1"/>
    <property type="molecule type" value="Genomic_DNA"/>
</dbReference>
<dbReference type="SUPFAM" id="SSF48230">
    <property type="entry name" value="Chondroitin AC/alginate lyase"/>
    <property type="match status" value="1"/>
</dbReference>
<name>A0A2T5J663_9SPHI</name>
<organism evidence="13 14">
    <name type="scientific">Mucilaginibacter yixingensis</name>
    <dbReference type="NCBI Taxonomy" id="1295612"/>
    <lineage>
        <taxon>Bacteria</taxon>
        <taxon>Pseudomonadati</taxon>
        <taxon>Bacteroidota</taxon>
        <taxon>Sphingobacteriia</taxon>
        <taxon>Sphingobacteriales</taxon>
        <taxon>Sphingobacteriaceae</taxon>
        <taxon>Mucilaginibacter</taxon>
    </lineage>
</organism>
<dbReference type="InterPro" id="IPR024200">
    <property type="entry name" value="Chondroitinase_ABC_I"/>
</dbReference>